<dbReference type="Pfam" id="PF00126">
    <property type="entry name" value="HTH_1"/>
    <property type="match status" value="1"/>
</dbReference>
<evidence type="ECO:0000256" key="1">
    <source>
        <dbReference type="ARBA" id="ARBA00009437"/>
    </source>
</evidence>
<dbReference type="InterPro" id="IPR036388">
    <property type="entry name" value="WH-like_DNA-bd_sf"/>
</dbReference>
<keyword evidence="4" id="KW-0804">Transcription</keyword>
<dbReference type="OrthoDB" id="8583877at2"/>
<proteinExistence type="inferred from homology"/>
<dbReference type="Gene3D" id="1.10.10.10">
    <property type="entry name" value="Winged helix-like DNA-binding domain superfamily/Winged helix DNA-binding domain"/>
    <property type="match status" value="1"/>
</dbReference>
<dbReference type="Proteomes" id="UP000277294">
    <property type="component" value="Unassembled WGS sequence"/>
</dbReference>
<evidence type="ECO:0000256" key="2">
    <source>
        <dbReference type="ARBA" id="ARBA00023015"/>
    </source>
</evidence>
<comment type="similarity">
    <text evidence="1">Belongs to the LysR transcriptional regulatory family.</text>
</comment>
<dbReference type="InterPro" id="IPR037402">
    <property type="entry name" value="YidZ_PBP2"/>
</dbReference>
<sequence>MHPLANVDFRSLHIFLTLMTERSVTATSLVVGVSQPAITQALNRLRKSFGDPLLVRGPQGMLPTEKAVALEAEVRRFLGELAGIQAAQQDFDPSRQQREVIVTAPEYLEQLLLPSIAMDLRRHAPQVTLSVRSPDQRRISHLLASGEVDFRLGWVRDPQPSVRAMPLFDDDVVVIGGPANAALAQALTLPVYTALPHVRLQGNGRTTSGRVIDEFVKRQGQTLHVCIQAQGLMALLGTLMVSDAVATVPRRMALKISEVFPVRIADFPGTLPRVNNALYWHERTQRSTFHQWFRGVIGRAAQDVAGMGQHGQPAR</sequence>
<dbReference type="GO" id="GO:0003677">
    <property type="term" value="F:DNA binding"/>
    <property type="evidence" value="ECO:0007669"/>
    <property type="project" value="UniProtKB-KW"/>
</dbReference>
<evidence type="ECO:0000256" key="3">
    <source>
        <dbReference type="ARBA" id="ARBA00023125"/>
    </source>
</evidence>
<dbReference type="PANTHER" id="PTHR30118:SF15">
    <property type="entry name" value="TRANSCRIPTIONAL REGULATORY PROTEIN"/>
    <property type="match status" value="1"/>
</dbReference>
<dbReference type="PROSITE" id="PS50931">
    <property type="entry name" value="HTH_LYSR"/>
    <property type="match status" value="1"/>
</dbReference>
<evidence type="ECO:0000313" key="6">
    <source>
        <dbReference type="EMBL" id="VCU69612.1"/>
    </source>
</evidence>
<dbReference type="AlphaFoldDB" id="A0A3P4B0P2"/>
<dbReference type="InterPro" id="IPR036390">
    <property type="entry name" value="WH_DNA-bd_sf"/>
</dbReference>
<evidence type="ECO:0000313" key="7">
    <source>
        <dbReference type="Proteomes" id="UP000277294"/>
    </source>
</evidence>
<dbReference type="EMBL" id="UWPJ01000015">
    <property type="protein sequence ID" value="VCU69612.1"/>
    <property type="molecule type" value="Genomic_DNA"/>
</dbReference>
<name>A0A3P4B0P2_9BURK</name>
<dbReference type="RefSeq" id="WP_124079133.1">
    <property type="nucleotide sequence ID" value="NZ_UWPJ01000015.1"/>
</dbReference>
<dbReference type="InterPro" id="IPR050389">
    <property type="entry name" value="LysR-type_TF"/>
</dbReference>
<accession>A0A3P4B0P2</accession>
<keyword evidence="7" id="KW-1185">Reference proteome</keyword>
<evidence type="ECO:0000259" key="5">
    <source>
        <dbReference type="PROSITE" id="PS50931"/>
    </source>
</evidence>
<keyword evidence="3" id="KW-0238">DNA-binding</keyword>
<dbReference type="SUPFAM" id="SSF46785">
    <property type="entry name" value="Winged helix' DNA-binding domain"/>
    <property type="match status" value="1"/>
</dbReference>
<gene>
    <name evidence="6" type="primary">syrM1_3</name>
    <name evidence="6" type="ORF">PIGHUM_01675</name>
</gene>
<dbReference type="PANTHER" id="PTHR30118">
    <property type="entry name" value="HTH-TYPE TRANSCRIPTIONAL REGULATOR LEUO-RELATED"/>
    <property type="match status" value="1"/>
</dbReference>
<dbReference type="SUPFAM" id="SSF53850">
    <property type="entry name" value="Periplasmic binding protein-like II"/>
    <property type="match status" value="1"/>
</dbReference>
<dbReference type="InterPro" id="IPR005119">
    <property type="entry name" value="LysR_subst-bd"/>
</dbReference>
<dbReference type="Gene3D" id="3.40.190.10">
    <property type="entry name" value="Periplasmic binding protein-like II"/>
    <property type="match status" value="2"/>
</dbReference>
<dbReference type="Pfam" id="PF03466">
    <property type="entry name" value="LysR_substrate"/>
    <property type="match status" value="1"/>
</dbReference>
<dbReference type="GO" id="GO:0003700">
    <property type="term" value="F:DNA-binding transcription factor activity"/>
    <property type="evidence" value="ECO:0007669"/>
    <property type="project" value="InterPro"/>
</dbReference>
<organism evidence="6 7">
    <name type="scientific">Pigmentiphaga humi</name>
    <dbReference type="NCBI Taxonomy" id="2478468"/>
    <lineage>
        <taxon>Bacteria</taxon>
        <taxon>Pseudomonadati</taxon>
        <taxon>Pseudomonadota</taxon>
        <taxon>Betaproteobacteria</taxon>
        <taxon>Burkholderiales</taxon>
        <taxon>Alcaligenaceae</taxon>
        <taxon>Pigmentiphaga</taxon>
    </lineage>
</organism>
<keyword evidence="2" id="KW-0805">Transcription regulation</keyword>
<evidence type="ECO:0000256" key="4">
    <source>
        <dbReference type="ARBA" id="ARBA00023163"/>
    </source>
</evidence>
<feature type="domain" description="HTH lysR-type" evidence="5">
    <location>
        <begin position="7"/>
        <end position="64"/>
    </location>
</feature>
<dbReference type="CDD" id="cd08417">
    <property type="entry name" value="PBP2_Nitroaromatics_like"/>
    <property type="match status" value="1"/>
</dbReference>
<protein>
    <submittedName>
        <fullName evidence="6">HTH-type transcriptional regulator SyrM 1</fullName>
    </submittedName>
</protein>
<dbReference type="InterPro" id="IPR000847">
    <property type="entry name" value="LysR_HTH_N"/>
</dbReference>
<reference evidence="6 7" key="1">
    <citation type="submission" date="2018-10" db="EMBL/GenBank/DDBJ databases">
        <authorList>
            <person name="Criscuolo A."/>
        </authorList>
    </citation>
    <scope>NUCLEOTIDE SEQUENCE [LARGE SCALE GENOMIC DNA]</scope>
    <source>
        <strain evidence="6">DnA1</strain>
    </source>
</reference>